<proteinExistence type="predicted"/>
<dbReference type="InterPro" id="IPR008501">
    <property type="entry name" value="THOC7/Mft1"/>
</dbReference>
<protein>
    <submittedName>
        <fullName evidence="5">Tho complex subunit 7-domain-containing protein</fullName>
    </submittedName>
</protein>
<feature type="region of interest" description="Disordered" evidence="4">
    <location>
        <begin position="1"/>
        <end position="22"/>
    </location>
</feature>
<feature type="coiled-coil region" evidence="3">
    <location>
        <begin position="92"/>
        <end position="126"/>
    </location>
</feature>
<evidence type="ECO:0000256" key="2">
    <source>
        <dbReference type="ARBA" id="ARBA00023242"/>
    </source>
</evidence>
<gene>
    <name evidence="5" type="ORF">L210DRAFT_1010993</name>
</gene>
<comment type="caution">
    <text evidence="5">The sequence shown here is derived from an EMBL/GenBank/DDBJ whole genome shotgun (WGS) entry which is preliminary data.</text>
</comment>
<evidence type="ECO:0000256" key="4">
    <source>
        <dbReference type="SAM" id="MobiDB-lite"/>
    </source>
</evidence>
<evidence type="ECO:0000256" key="3">
    <source>
        <dbReference type="SAM" id="Coils"/>
    </source>
</evidence>
<dbReference type="Pfam" id="PF05615">
    <property type="entry name" value="THOC7"/>
    <property type="match status" value="1"/>
</dbReference>
<dbReference type="GO" id="GO:0000445">
    <property type="term" value="C:THO complex part of transcription export complex"/>
    <property type="evidence" value="ECO:0007669"/>
    <property type="project" value="InterPro"/>
</dbReference>
<reference evidence="5" key="1">
    <citation type="submission" date="2019-10" db="EMBL/GenBank/DDBJ databases">
        <authorList>
            <consortium name="DOE Joint Genome Institute"/>
            <person name="Kuo A."/>
            <person name="Miyauchi S."/>
            <person name="Kiss E."/>
            <person name="Drula E."/>
            <person name="Kohler A."/>
            <person name="Sanchez-Garcia M."/>
            <person name="Andreopoulos B."/>
            <person name="Barry K.W."/>
            <person name="Bonito G."/>
            <person name="Buee M."/>
            <person name="Carver A."/>
            <person name="Chen C."/>
            <person name="Cichocki N."/>
            <person name="Clum A."/>
            <person name="Culley D."/>
            <person name="Crous P.W."/>
            <person name="Fauchery L."/>
            <person name="Girlanda M."/>
            <person name="Hayes R."/>
            <person name="Keri Z."/>
            <person name="LaButti K."/>
            <person name="Lipzen A."/>
            <person name="Lombard V."/>
            <person name="Magnuson J."/>
            <person name="Maillard F."/>
            <person name="Morin E."/>
            <person name="Murat C."/>
            <person name="Nolan M."/>
            <person name="Ohm R."/>
            <person name="Pangilinan J."/>
            <person name="Pereira M."/>
            <person name="Perotto S."/>
            <person name="Peter M."/>
            <person name="Riley R."/>
            <person name="Sitrit Y."/>
            <person name="Stielow B."/>
            <person name="Szollosi G."/>
            <person name="Zifcakova L."/>
            <person name="Stursova M."/>
            <person name="Spatafora J.W."/>
            <person name="Tedersoo L."/>
            <person name="Vaario L.-M."/>
            <person name="Yamada A."/>
            <person name="Yan M."/>
            <person name="Wang P."/>
            <person name="Xu J."/>
            <person name="Bruns T."/>
            <person name="Baldrian P."/>
            <person name="Vilgalys R."/>
            <person name="Henrissat B."/>
            <person name="Grigoriev I.V."/>
            <person name="Hibbett D."/>
            <person name="Nagy L.G."/>
            <person name="Martin F.M."/>
        </authorList>
    </citation>
    <scope>NUCLEOTIDE SEQUENCE</scope>
    <source>
        <strain evidence="5">BED1</strain>
    </source>
</reference>
<sequence length="333" mass="37117">MSPVSNPCQPEATPTIPPLSTEEEDAIIHTRITNDERALRRVVKKFHSYASLAHTPLVSPVGHGGSIDDAREALLVELASFELALKKSLMICEAESRQVEEYQRERQRIEQEHDLLRNQISELKVALEYAQMERRRKMEYDSITEKINTLPSRDELERSILALENDMAAIFSEHETQERIIRGQKFALDNIVLDLSSLRLMGKDKENTVSRFASPVPTPVAESIDPDEGVQGSPVDDEKHVEGNESGEVAEKEDGEDVESLDAPLSLKLNASIKDAASHSGTPLSPQREDDDIEMGEVAEDPKQIKTKKKVREELEEGEASDSSSALSDPPDE</sequence>
<keyword evidence="6" id="KW-1185">Reference proteome</keyword>
<dbReference type="EMBL" id="WHUW01000002">
    <property type="protein sequence ID" value="KAF8450530.1"/>
    <property type="molecule type" value="Genomic_DNA"/>
</dbReference>
<feature type="compositionally biased region" description="Low complexity" evidence="4">
    <location>
        <begin position="321"/>
        <end position="333"/>
    </location>
</feature>
<feature type="compositionally biased region" description="Acidic residues" evidence="4">
    <location>
        <begin position="289"/>
        <end position="299"/>
    </location>
</feature>
<evidence type="ECO:0000256" key="1">
    <source>
        <dbReference type="ARBA" id="ARBA00004123"/>
    </source>
</evidence>
<evidence type="ECO:0000313" key="5">
    <source>
        <dbReference type="EMBL" id="KAF8450530.1"/>
    </source>
</evidence>
<reference evidence="5" key="2">
    <citation type="journal article" date="2020" name="Nat. Commun.">
        <title>Large-scale genome sequencing of mycorrhizal fungi provides insights into the early evolution of symbiotic traits.</title>
        <authorList>
            <person name="Miyauchi S."/>
            <person name="Kiss E."/>
            <person name="Kuo A."/>
            <person name="Drula E."/>
            <person name="Kohler A."/>
            <person name="Sanchez-Garcia M."/>
            <person name="Morin E."/>
            <person name="Andreopoulos B."/>
            <person name="Barry K.W."/>
            <person name="Bonito G."/>
            <person name="Buee M."/>
            <person name="Carver A."/>
            <person name="Chen C."/>
            <person name="Cichocki N."/>
            <person name="Clum A."/>
            <person name="Culley D."/>
            <person name="Crous P.W."/>
            <person name="Fauchery L."/>
            <person name="Girlanda M."/>
            <person name="Hayes R.D."/>
            <person name="Keri Z."/>
            <person name="LaButti K."/>
            <person name="Lipzen A."/>
            <person name="Lombard V."/>
            <person name="Magnuson J."/>
            <person name="Maillard F."/>
            <person name="Murat C."/>
            <person name="Nolan M."/>
            <person name="Ohm R.A."/>
            <person name="Pangilinan J."/>
            <person name="Pereira M.F."/>
            <person name="Perotto S."/>
            <person name="Peter M."/>
            <person name="Pfister S."/>
            <person name="Riley R."/>
            <person name="Sitrit Y."/>
            <person name="Stielow J.B."/>
            <person name="Szollosi G."/>
            <person name="Zifcakova L."/>
            <person name="Stursova M."/>
            <person name="Spatafora J.W."/>
            <person name="Tedersoo L."/>
            <person name="Vaario L.M."/>
            <person name="Yamada A."/>
            <person name="Yan M."/>
            <person name="Wang P."/>
            <person name="Xu J."/>
            <person name="Bruns T."/>
            <person name="Baldrian P."/>
            <person name="Vilgalys R."/>
            <person name="Dunand C."/>
            <person name="Henrissat B."/>
            <person name="Grigoriev I.V."/>
            <person name="Hibbett D."/>
            <person name="Nagy L.G."/>
            <person name="Martin F.M."/>
        </authorList>
    </citation>
    <scope>NUCLEOTIDE SEQUENCE</scope>
    <source>
        <strain evidence="5">BED1</strain>
    </source>
</reference>
<dbReference type="GO" id="GO:0006397">
    <property type="term" value="P:mRNA processing"/>
    <property type="evidence" value="ECO:0007669"/>
    <property type="project" value="InterPro"/>
</dbReference>
<dbReference type="AlphaFoldDB" id="A0AAD4GL28"/>
<keyword evidence="2" id="KW-0539">Nucleus</keyword>
<feature type="compositionally biased region" description="Acidic residues" evidence="4">
    <location>
        <begin position="251"/>
        <end position="260"/>
    </location>
</feature>
<comment type="subcellular location">
    <subcellularLocation>
        <location evidence="1">Nucleus</location>
    </subcellularLocation>
</comment>
<organism evidence="5 6">
    <name type="scientific">Boletus edulis BED1</name>
    <dbReference type="NCBI Taxonomy" id="1328754"/>
    <lineage>
        <taxon>Eukaryota</taxon>
        <taxon>Fungi</taxon>
        <taxon>Dikarya</taxon>
        <taxon>Basidiomycota</taxon>
        <taxon>Agaricomycotina</taxon>
        <taxon>Agaricomycetes</taxon>
        <taxon>Agaricomycetidae</taxon>
        <taxon>Boletales</taxon>
        <taxon>Boletineae</taxon>
        <taxon>Boletaceae</taxon>
        <taxon>Boletoideae</taxon>
        <taxon>Boletus</taxon>
    </lineage>
</organism>
<accession>A0AAD4GL28</accession>
<name>A0AAD4GL28_BOLED</name>
<dbReference type="Proteomes" id="UP001194468">
    <property type="component" value="Unassembled WGS sequence"/>
</dbReference>
<keyword evidence="3" id="KW-0175">Coiled coil</keyword>
<evidence type="ECO:0000313" key="6">
    <source>
        <dbReference type="Proteomes" id="UP001194468"/>
    </source>
</evidence>
<feature type="region of interest" description="Disordered" evidence="4">
    <location>
        <begin position="210"/>
        <end position="333"/>
    </location>
</feature>